<organism evidence="3 4">
    <name type="scientific">Biomphalaria pfeifferi</name>
    <name type="common">Bloodfluke planorb</name>
    <name type="synonym">Freshwater snail</name>
    <dbReference type="NCBI Taxonomy" id="112525"/>
    <lineage>
        <taxon>Eukaryota</taxon>
        <taxon>Metazoa</taxon>
        <taxon>Spiralia</taxon>
        <taxon>Lophotrochozoa</taxon>
        <taxon>Mollusca</taxon>
        <taxon>Gastropoda</taxon>
        <taxon>Heterobranchia</taxon>
        <taxon>Euthyneura</taxon>
        <taxon>Panpulmonata</taxon>
        <taxon>Hygrophila</taxon>
        <taxon>Lymnaeoidea</taxon>
        <taxon>Planorbidae</taxon>
        <taxon>Biomphalaria</taxon>
    </lineage>
</organism>
<evidence type="ECO:0000256" key="1">
    <source>
        <dbReference type="SAM" id="MobiDB-lite"/>
    </source>
</evidence>
<dbReference type="Proteomes" id="UP001233172">
    <property type="component" value="Unassembled WGS sequence"/>
</dbReference>
<name>A0AAD8C6T2_BIOPF</name>
<evidence type="ECO:0000313" key="3">
    <source>
        <dbReference type="EMBL" id="KAK0067526.1"/>
    </source>
</evidence>
<feature type="signal peptide" evidence="2">
    <location>
        <begin position="1"/>
        <end position="19"/>
    </location>
</feature>
<accession>A0AAD8C6T2</accession>
<comment type="caution">
    <text evidence="3">The sequence shown here is derived from an EMBL/GenBank/DDBJ whole genome shotgun (WGS) entry which is preliminary data.</text>
</comment>
<reference evidence="3" key="1">
    <citation type="journal article" date="2023" name="PLoS Negl. Trop. Dis.">
        <title>A genome sequence for Biomphalaria pfeifferi, the major vector snail for the human-infecting parasite Schistosoma mansoni.</title>
        <authorList>
            <person name="Bu L."/>
            <person name="Lu L."/>
            <person name="Laidemitt M.R."/>
            <person name="Zhang S.M."/>
            <person name="Mutuku M."/>
            <person name="Mkoji G."/>
            <person name="Steinauer M."/>
            <person name="Loker E.S."/>
        </authorList>
    </citation>
    <scope>NUCLEOTIDE SEQUENCE</scope>
    <source>
        <strain evidence="3">KasaAsao</strain>
    </source>
</reference>
<sequence>MNSLLVITILSVSLHCCRCASDKVKVVKTNQLQKEKLTDYAKWTDRHMAKILSDKFPETKNPETSSGRQDDILTNPYSQETVLKNLEQKNQFKSPSSQNVVLKRSVSTSDRYVYRSLTRD</sequence>
<reference evidence="3" key="2">
    <citation type="submission" date="2023-04" db="EMBL/GenBank/DDBJ databases">
        <authorList>
            <person name="Bu L."/>
            <person name="Lu L."/>
            <person name="Laidemitt M.R."/>
            <person name="Zhang S.M."/>
            <person name="Mutuku M."/>
            <person name="Mkoji G."/>
            <person name="Steinauer M."/>
            <person name="Loker E.S."/>
        </authorList>
    </citation>
    <scope>NUCLEOTIDE SEQUENCE</scope>
    <source>
        <strain evidence="3">KasaAsao</strain>
        <tissue evidence="3">Whole Snail</tissue>
    </source>
</reference>
<protein>
    <submittedName>
        <fullName evidence="3">Uncharacterized protein</fullName>
    </submittedName>
</protein>
<keyword evidence="2" id="KW-0732">Signal</keyword>
<keyword evidence="4" id="KW-1185">Reference proteome</keyword>
<evidence type="ECO:0000256" key="2">
    <source>
        <dbReference type="SAM" id="SignalP"/>
    </source>
</evidence>
<dbReference type="AlphaFoldDB" id="A0AAD8C6T2"/>
<feature type="chain" id="PRO_5042130348" evidence="2">
    <location>
        <begin position="20"/>
        <end position="120"/>
    </location>
</feature>
<gene>
    <name evidence="3" type="ORF">Bpfe_003033</name>
</gene>
<proteinExistence type="predicted"/>
<dbReference type="EMBL" id="JASAOG010000007">
    <property type="protein sequence ID" value="KAK0067526.1"/>
    <property type="molecule type" value="Genomic_DNA"/>
</dbReference>
<feature type="region of interest" description="Disordered" evidence="1">
    <location>
        <begin position="53"/>
        <end position="74"/>
    </location>
</feature>
<evidence type="ECO:0000313" key="4">
    <source>
        <dbReference type="Proteomes" id="UP001233172"/>
    </source>
</evidence>